<feature type="signal peptide" evidence="1">
    <location>
        <begin position="1"/>
        <end position="20"/>
    </location>
</feature>
<keyword evidence="3" id="KW-1185">Reference proteome</keyword>
<gene>
    <name evidence="2" type="ORF">ACFQS3_00455</name>
</gene>
<accession>A0ABW2D2L3</accession>
<name>A0ABW2D2L3_9ACTN</name>
<dbReference type="Proteomes" id="UP001596470">
    <property type="component" value="Unassembled WGS sequence"/>
</dbReference>
<keyword evidence="1" id="KW-0732">Signal</keyword>
<evidence type="ECO:0000256" key="1">
    <source>
        <dbReference type="SAM" id="SignalP"/>
    </source>
</evidence>
<dbReference type="PROSITE" id="PS51257">
    <property type="entry name" value="PROKAR_LIPOPROTEIN"/>
    <property type="match status" value="1"/>
</dbReference>
<dbReference type="RefSeq" id="WP_382352285.1">
    <property type="nucleotide sequence ID" value="NZ_JBHMBP010000004.1"/>
</dbReference>
<evidence type="ECO:0000313" key="3">
    <source>
        <dbReference type="Proteomes" id="UP001596470"/>
    </source>
</evidence>
<reference evidence="3" key="1">
    <citation type="journal article" date="2019" name="Int. J. Syst. Evol. Microbiol.">
        <title>The Global Catalogue of Microorganisms (GCM) 10K type strain sequencing project: providing services to taxonomists for standard genome sequencing and annotation.</title>
        <authorList>
            <consortium name="The Broad Institute Genomics Platform"/>
            <consortium name="The Broad Institute Genome Sequencing Center for Infectious Disease"/>
            <person name="Wu L."/>
            <person name="Ma J."/>
        </authorList>
    </citation>
    <scope>NUCLEOTIDE SEQUENCE [LARGE SCALE GENOMIC DNA]</scope>
    <source>
        <strain evidence="3">KACC 12634</strain>
    </source>
</reference>
<proteinExistence type="predicted"/>
<dbReference type="EMBL" id="JBHSYS010000001">
    <property type="protein sequence ID" value="MFC6955654.1"/>
    <property type="molecule type" value="Genomic_DNA"/>
</dbReference>
<organism evidence="2 3">
    <name type="scientific">Glycomyces mayteni</name>
    <dbReference type="NCBI Taxonomy" id="543887"/>
    <lineage>
        <taxon>Bacteria</taxon>
        <taxon>Bacillati</taxon>
        <taxon>Actinomycetota</taxon>
        <taxon>Actinomycetes</taxon>
        <taxon>Glycomycetales</taxon>
        <taxon>Glycomycetaceae</taxon>
        <taxon>Glycomyces</taxon>
    </lineage>
</organism>
<comment type="caution">
    <text evidence="2">The sequence shown here is derived from an EMBL/GenBank/DDBJ whole genome shotgun (WGS) entry which is preliminary data.</text>
</comment>
<sequence>MARRTIAALALALGSALALSACGEGELPIEAPSVPNLEDSIQDLAGDFPTGLAGDLQELAPDVTAGEIVDGARQLCESAADGADEEQLARDAASLFGVEEAEGPTLVETVKPYCDVIG</sequence>
<evidence type="ECO:0008006" key="4">
    <source>
        <dbReference type="Google" id="ProtNLM"/>
    </source>
</evidence>
<feature type="chain" id="PRO_5045378661" description="DUF732 domain-containing protein" evidence="1">
    <location>
        <begin position="21"/>
        <end position="118"/>
    </location>
</feature>
<evidence type="ECO:0000313" key="2">
    <source>
        <dbReference type="EMBL" id="MFC6955654.1"/>
    </source>
</evidence>
<protein>
    <recommendedName>
        <fullName evidence="4">DUF732 domain-containing protein</fullName>
    </recommendedName>
</protein>